<dbReference type="AlphaFoldDB" id="A0A7S3JX57"/>
<accession>A0A7S3JX57</accession>
<sequence length="210" mass="22038">MESIKKMFTGSAVDDEKKMTLESIHAIRGLNRDYVALNCDQKKNVPCANIVAAMQRLSLPSVLPKDKSNTSTQVDLGPCEIESKPPTLILQTDAISQATCTKRCGILGSVLASALATTALTTNAVADLGVAENQRDIVAQAGAAAGAVVAVSLCSRFCEPGSRQQTFDAEGSYLLKGQYTATAQTKTQLDEFKAKLVPTEGREVAGGGAS</sequence>
<reference evidence="1" key="1">
    <citation type="submission" date="2021-01" db="EMBL/GenBank/DDBJ databases">
        <authorList>
            <person name="Corre E."/>
            <person name="Pelletier E."/>
            <person name="Niang G."/>
            <person name="Scheremetjew M."/>
            <person name="Finn R."/>
            <person name="Kale V."/>
            <person name="Holt S."/>
            <person name="Cochrane G."/>
            <person name="Meng A."/>
            <person name="Brown T."/>
            <person name="Cohen L."/>
        </authorList>
    </citation>
    <scope>NUCLEOTIDE SEQUENCE</scope>
    <source>
        <strain evidence="1">CCMP1510</strain>
    </source>
</reference>
<dbReference type="EMBL" id="HBIJ01009228">
    <property type="protein sequence ID" value="CAE0365738.1"/>
    <property type="molecule type" value="Transcribed_RNA"/>
</dbReference>
<protein>
    <submittedName>
        <fullName evidence="1">Uncharacterized protein</fullName>
    </submittedName>
</protein>
<gene>
    <name evidence="1" type="ORF">ALAG00032_LOCUS6482</name>
</gene>
<proteinExistence type="predicted"/>
<name>A0A7S3JX57_9STRA</name>
<evidence type="ECO:0000313" key="1">
    <source>
        <dbReference type="EMBL" id="CAE0365738.1"/>
    </source>
</evidence>
<organism evidence="1">
    <name type="scientific">Aureoumbra lagunensis</name>
    <dbReference type="NCBI Taxonomy" id="44058"/>
    <lineage>
        <taxon>Eukaryota</taxon>
        <taxon>Sar</taxon>
        <taxon>Stramenopiles</taxon>
        <taxon>Ochrophyta</taxon>
        <taxon>Pelagophyceae</taxon>
        <taxon>Pelagomonadales</taxon>
        <taxon>Aureoumbra</taxon>
    </lineage>
</organism>